<dbReference type="EMBL" id="FLMQ01000055">
    <property type="protein sequence ID" value="SBP88358.1"/>
    <property type="molecule type" value="Genomic_DNA"/>
</dbReference>
<feature type="compositionally biased region" description="Low complexity" evidence="1">
    <location>
        <begin position="365"/>
        <end position="377"/>
    </location>
</feature>
<name>A0A238D4V8_THIDL</name>
<evidence type="ECO:0008006" key="4">
    <source>
        <dbReference type="Google" id="ProtNLM"/>
    </source>
</evidence>
<sequence length="670" mass="72892">MFRRPDFTWRMLRLPTWLKPVLAAGAVLAAMPAQALLLEPPQTYAVLGQPLRVDIPVRLDASEQLASNCVQAQADVGSDALRQDLLVVTLRHLGSAEDGIRVRSTVPMTEPYVVLTVKLGCQFQRTQQYTLLVNPPTPELPVVPIDAATAVSPRHPAVAPAVKAKVRNGHAAELPASNPQESWADAGRQAARRAAGTRKPSLPHRVRPRVTARHAALAAHAKPGSELKLDWLSTELAPSSSLRLSTALSVPGKTDMRNVAEAANGPDASVPTVSPARATQVDLDRKINALTSQIAELKAARLRDDGEWLRLREQMERMTAAQSSRRMSIDVLGGLAAGFALLSLWLWRELGRRATLGERWLPTAAPEAPADAVPAAADEARHPEDSGPSTWPPEQHQGHGVPAEAEAARTVAQTTQAADWGVQETVERKAYTQPLSGVELVQIDEMMDLRQLAEFFIGIDDPQQAIVVMEKALNDASGGSLALPYLYLFGLYRQHGRKQDYEALLVRFKHRFNVQIPPWDEPLVGPGRDLEAYPRALALICETWDLPPMLTVIERMLLDDPSRRRMGFELPAYRDLLDLYAVARDLSRNPVQPKDQRPVPVFDEHSDLDLPLSLISLSLAPLETVSKPSQVAASGPAPQTPLDFTLGADTQALPATPDAVSPSPSGSALG</sequence>
<feature type="compositionally biased region" description="Low complexity" evidence="1">
    <location>
        <begin position="184"/>
        <end position="198"/>
    </location>
</feature>
<evidence type="ECO:0000256" key="1">
    <source>
        <dbReference type="SAM" id="MobiDB-lite"/>
    </source>
</evidence>
<feature type="compositionally biased region" description="Low complexity" evidence="1">
    <location>
        <begin position="403"/>
        <end position="418"/>
    </location>
</feature>
<dbReference type="Proteomes" id="UP000214566">
    <property type="component" value="Unassembled WGS sequence"/>
</dbReference>
<dbReference type="OrthoDB" id="9180424at2"/>
<organism evidence="2 3">
    <name type="scientific">Thiomonas delicata</name>
    <name type="common">Thiomonas cuprina</name>
    <dbReference type="NCBI Taxonomy" id="364030"/>
    <lineage>
        <taxon>Bacteria</taxon>
        <taxon>Pseudomonadati</taxon>
        <taxon>Pseudomonadota</taxon>
        <taxon>Betaproteobacteria</taxon>
        <taxon>Burkholderiales</taxon>
        <taxon>Thiomonas</taxon>
    </lineage>
</organism>
<evidence type="ECO:0000313" key="2">
    <source>
        <dbReference type="EMBL" id="SBP88358.1"/>
    </source>
</evidence>
<protein>
    <recommendedName>
        <fullName evidence="4">Tfp pilus assembly protein FimV</fullName>
    </recommendedName>
</protein>
<evidence type="ECO:0000313" key="3">
    <source>
        <dbReference type="Proteomes" id="UP000214566"/>
    </source>
</evidence>
<accession>A0A238D4V8</accession>
<proteinExistence type="predicted"/>
<feature type="region of interest" description="Disordered" evidence="1">
    <location>
        <begin position="627"/>
        <end position="670"/>
    </location>
</feature>
<keyword evidence="3" id="KW-1185">Reference proteome</keyword>
<gene>
    <name evidence="2" type="ORF">THIARS_61071</name>
</gene>
<feature type="region of interest" description="Disordered" evidence="1">
    <location>
        <begin position="173"/>
        <end position="202"/>
    </location>
</feature>
<dbReference type="AlphaFoldDB" id="A0A238D4V8"/>
<dbReference type="RefSeq" id="WP_141202368.1">
    <property type="nucleotide sequence ID" value="NZ_LT592170.1"/>
</dbReference>
<feature type="region of interest" description="Disordered" evidence="1">
    <location>
        <begin position="365"/>
        <end position="419"/>
    </location>
</feature>
<reference evidence="2 3" key="1">
    <citation type="submission" date="2016-06" db="EMBL/GenBank/DDBJ databases">
        <authorList>
            <person name="Kjaerup R.B."/>
            <person name="Dalgaard T.S."/>
            <person name="Juul-Madsen H.R."/>
        </authorList>
    </citation>
    <scope>NUCLEOTIDE SEQUENCE [LARGE SCALE GENOMIC DNA]</scope>
    <source>
        <strain evidence="2 3">DSM 16361</strain>
    </source>
</reference>